<sequence>MSSDPSKRPWKRIRESLDTYSPEPLAVRLRDILAPLRAMRSGGGAFSRGVLTPFKYQVQDLLGVTLGPWYTESGLPLGNENLGGYCWCHSFFNSVPTPNRDVDDNVRAMLEALERTRKYLHALDALFEAARARLLAAQGDKGLQATVLAEALVQTVDFTAAETSCEEAWYHVAESAMGWCFDALDVPVGEGTLALMGTLFVFESWSPPPPEAFRASAQRVAVAALDEEVTP</sequence>
<dbReference type="OrthoDB" id="5523035at2"/>
<keyword evidence="2" id="KW-1185">Reference proteome</keyword>
<reference evidence="2" key="1">
    <citation type="submission" date="2018-09" db="EMBL/GenBank/DDBJ databases">
        <authorList>
            <person name="Livingstone P.G."/>
            <person name="Whitworth D.E."/>
        </authorList>
    </citation>
    <scope>NUCLEOTIDE SEQUENCE [LARGE SCALE GENOMIC DNA]</scope>
    <source>
        <strain evidence="2">CA054A</strain>
    </source>
</reference>
<dbReference type="Proteomes" id="UP000268094">
    <property type="component" value="Unassembled WGS sequence"/>
</dbReference>
<dbReference type="AlphaFoldDB" id="A0A3A8HUF2"/>
<comment type="caution">
    <text evidence="1">The sequence shown here is derived from an EMBL/GenBank/DDBJ whole genome shotgun (WGS) entry which is preliminary data.</text>
</comment>
<organism evidence="1 2">
    <name type="scientific">Corallococcus terminator</name>
    <dbReference type="NCBI Taxonomy" id="2316733"/>
    <lineage>
        <taxon>Bacteria</taxon>
        <taxon>Pseudomonadati</taxon>
        <taxon>Myxococcota</taxon>
        <taxon>Myxococcia</taxon>
        <taxon>Myxococcales</taxon>
        <taxon>Cystobacterineae</taxon>
        <taxon>Myxococcaceae</taxon>
        <taxon>Corallococcus</taxon>
    </lineage>
</organism>
<protein>
    <submittedName>
        <fullName evidence="1">Uncharacterized protein</fullName>
    </submittedName>
</protein>
<dbReference type="EMBL" id="RAVZ01000385">
    <property type="protein sequence ID" value="RKG74046.1"/>
    <property type="molecule type" value="Genomic_DNA"/>
</dbReference>
<name>A0A3A8HUF2_9BACT</name>
<evidence type="ECO:0000313" key="1">
    <source>
        <dbReference type="EMBL" id="RKG74046.1"/>
    </source>
</evidence>
<evidence type="ECO:0000313" key="2">
    <source>
        <dbReference type="Proteomes" id="UP000268094"/>
    </source>
</evidence>
<proteinExistence type="predicted"/>
<dbReference type="RefSeq" id="WP_120545019.1">
    <property type="nucleotide sequence ID" value="NZ_RAVZ01000385.1"/>
</dbReference>
<accession>A0A3A8HUF2</accession>
<gene>
    <name evidence="1" type="ORF">D7V88_35460</name>
</gene>